<reference evidence="11 12" key="1">
    <citation type="submission" date="2020-08" db="EMBL/GenBank/DDBJ databases">
        <title>A Genomic Blueprint of the Chicken Gut Microbiome.</title>
        <authorList>
            <person name="Gilroy R."/>
            <person name="Ravi A."/>
            <person name="Getino M."/>
            <person name="Pursley I."/>
            <person name="Horton D.L."/>
            <person name="Alikhan N.-F."/>
            <person name="Baker D."/>
            <person name="Gharbi K."/>
            <person name="Hall N."/>
            <person name="Watson M."/>
            <person name="Adriaenssens E.M."/>
            <person name="Foster-Nyarko E."/>
            <person name="Jarju S."/>
            <person name="Secka A."/>
            <person name="Antonio M."/>
            <person name="Oren A."/>
            <person name="Chaudhuri R."/>
            <person name="La Ragione R.M."/>
            <person name="Hildebrand F."/>
            <person name="Pallen M.J."/>
        </authorList>
    </citation>
    <scope>NUCLEOTIDE SEQUENCE [LARGE SCALE GENOMIC DNA]</scope>
    <source>
        <strain evidence="11 12">Sa1YUN3</strain>
    </source>
</reference>
<evidence type="ECO:0000256" key="2">
    <source>
        <dbReference type="ARBA" id="ARBA00022448"/>
    </source>
</evidence>
<feature type="transmembrane region" description="Helical" evidence="10">
    <location>
        <begin position="189"/>
        <end position="212"/>
    </location>
</feature>
<evidence type="ECO:0000256" key="6">
    <source>
        <dbReference type="ARBA" id="ARBA00022989"/>
    </source>
</evidence>
<keyword evidence="5 10" id="KW-0812">Transmembrane</keyword>
<feature type="transmembrane region" description="Helical" evidence="10">
    <location>
        <begin position="275"/>
        <end position="298"/>
    </location>
</feature>
<dbReference type="PIRSF" id="PIRSF006603">
    <property type="entry name" value="DinF"/>
    <property type="match status" value="1"/>
</dbReference>
<feature type="transmembrane region" description="Helical" evidence="10">
    <location>
        <begin position="83"/>
        <end position="106"/>
    </location>
</feature>
<feature type="transmembrane region" description="Helical" evidence="10">
    <location>
        <begin position="126"/>
        <end position="147"/>
    </location>
</feature>
<keyword evidence="3" id="KW-0050">Antiport</keyword>
<dbReference type="NCBIfam" id="TIGR00797">
    <property type="entry name" value="matE"/>
    <property type="match status" value="1"/>
</dbReference>
<name>A0ABR8VAE8_9BACT</name>
<gene>
    <name evidence="11" type="ORF">H9626_03875</name>
</gene>
<evidence type="ECO:0000256" key="5">
    <source>
        <dbReference type="ARBA" id="ARBA00022692"/>
    </source>
</evidence>
<evidence type="ECO:0000256" key="4">
    <source>
        <dbReference type="ARBA" id="ARBA00022475"/>
    </source>
</evidence>
<dbReference type="CDD" id="cd13133">
    <property type="entry name" value="MATE_like_7"/>
    <property type="match status" value="1"/>
</dbReference>
<dbReference type="InterPro" id="IPR002528">
    <property type="entry name" value="MATE_fam"/>
</dbReference>
<keyword evidence="2" id="KW-0813">Transport</keyword>
<keyword evidence="7" id="KW-0406">Ion transport</keyword>
<feature type="transmembrane region" description="Helical" evidence="10">
    <location>
        <begin position="410"/>
        <end position="430"/>
    </location>
</feature>
<dbReference type="PANTHER" id="PTHR43298:SF2">
    <property type="entry name" value="FMN_FAD EXPORTER YEEO-RELATED"/>
    <property type="match status" value="1"/>
</dbReference>
<feature type="transmembrane region" description="Helical" evidence="10">
    <location>
        <begin position="351"/>
        <end position="370"/>
    </location>
</feature>
<evidence type="ECO:0000256" key="9">
    <source>
        <dbReference type="ARBA" id="ARBA00031636"/>
    </source>
</evidence>
<comment type="caution">
    <text evidence="11">The sequence shown here is derived from an EMBL/GenBank/DDBJ whole genome shotgun (WGS) entry which is preliminary data.</text>
</comment>
<dbReference type="Proteomes" id="UP000616346">
    <property type="component" value="Unassembled WGS sequence"/>
</dbReference>
<evidence type="ECO:0000256" key="10">
    <source>
        <dbReference type="SAM" id="Phobius"/>
    </source>
</evidence>
<dbReference type="InterPro" id="IPR050222">
    <property type="entry name" value="MATE_MdtK"/>
</dbReference>
<keyword evidence="12" id="KW-1185">Reference proteome</keyword>
<evidence type="ECO:0000256" key="3">
    <source>
        <dbReference type="ARBA" id="ARBA00022449"/>
    </source>
</evidence>
<accession>A0ABR8VAE8</accession>
<dbReference type="InterPro" id="IPR048279">
    <property type="entry name" value="MdtK-like"/>
</dbReference>
<feature type="transmembrane region" description="Helical" evidence="10">
    <location>
        <begin position="38"/>
        <end position="62"/>
    </location>
</feature>
<organism evidence="11 12">
    <name type="scientific">Phocaeicola faecium</name>
    <dbReference type="NCBI Taxonomy" id="2762213"/>
    <lineage>
        <taxon>Bacteria</taxon>
        <taxon>Pseudomonadati</taxon>
        <taxon>Bacteroidota</taxon>
        <taxon>Bacteroidia</taxon>
        <taxon>Bacteroidales</taxon>
        <taxon>Bacteroidaceae</taxon>
        <taxon>Phocaeicola</taxon>
    </lineage>
</organism>
<feature type="transmembrane region" description="Helical" evidence="10">
    <location>
        <begin position="159"/>
        <end position="177"/>
    </location>
</feature>
<dbReference type="PANTHER" id="PTHR43298">
    <property type="entry name" value="MULTIDRUG RESISTANCE PROTEIN NORM-RELATED"/>
    <property type="match status" value="1"/>
</dbReference>
<dbReference type="Pfam" id="PF01554">
    <property type="entry name" value="MatE"/>
    <property type="match status" value="2"/>
</dbReference>
<evidence type="ECO:0000313" key="11">
    <source>
        <dbReference type="EMBL" id="MBD8001356.1"/>
    </source>
</evidence>
<keyword evidence="4" id="KW-1003">Cell membrane</keyword>
<dbReference type="RefSeq" id="WP_178256936.1">
    <property type="nucleotide sequence ID" value="NZ_JACSPQ010000001.1"/>
</dbReference>
<dbReference type="EMBL" id="JACSPQ010000001">
    <property type="protein sequence ID" value="MBD8001356.1"/>
    <property type="molecule type" value="Genomic_DNA"/>
</dbReference>
<proteinExistence type="predicted"/>
<feature type="transmembrane region" description="Helical" evidence="10">
    <location>
        <begin position="233"/>
        <end position="255"/>
    </location>
</feature>
<evidence type="ECO:0000256" key="1">
    <source>
        <dbReference type="ARBA" id="ARBA00004651"/>
    </source>
</evidence>
<protein>
    <recommendedName>
        <fullName evidence="9">Multidrug-efflux transporter</fullName>
    </recommendedName>
</protein>
<evidence type="ECO:0000256" key="8">
    <source>
        <dbReference type="ARBA" id="ARBA00023136"/>
    </source>
</evidence>
<feature type="transmembrane region" description="Helical" evidence="10">
    <location>
        <begin position="318"/>
        <end position="339"/>
    </location>
</feature>
<feature type="transmembrane region" description="Helical" evidence="10">
    <location>
        <begin position="7"/>
        <end position="26"/>
    </location>
</feature>
<keyword evidence="6 10" id="KW-1133">Transmembrane helix</keyword>
<sequence>MYSNKEIWNVTYPIFLGLLAQNVINVTDTAFLGHVSEVALGAAAMGGLLYICVYTVAFGFSVGSQILIARRNGEGNYRSVGQVMWQGTAFSFAMAVVLLAVMYMAAEPLIRLLITSDAIFHATYEFFTWRIWGFLFAFVNVMFRALYIGITQTKTLTMNAVVMALVNVVLDYALVFGELGFPEMGIKGAALASVIAEASSLVFFLCYTYFRVDLKKYGLNRFGRFDWAMVGRILRISCFTMVQYFLAMAIWFVFFMALERLGQRQLAIANIVRSVYVVMLIPVQALSTTANTLVSNLIGAGGVSQVIRLLHKIAKMSFLFMLVCVALCVIFPHAILSVYTNEAALLTESVSALYVVCVAMVVASVANVYFNGISGTGNTQAALVLEVGVQVFYALYIIVVGMVIQAPVDVCFTTELIYYVLMLTFSLIYLKKAKWQNKKI</sequence>
<comment type="subcellular location">
    <subcellularLocation>
        <location evidence="1">Cell membrane</location>
        <topology evidence="1">Multi-pass membrane protein</topology>
    </subcellularLocation>
</comment>
<keyword evidence="8 10" id="KW-0472">Membrane</keyword>
<evidence type="ECO:0000256" key="7">
    <source>
        <dbReference type="ARBA" id="ARBA00023065"/>
    </source>
</evidence>
<evidence type="ECO:0000313" key="12">
    <source>
        <dbReference type="Proteomes" id="UP000616346"/>
    </source>
</evidence>
<feature type="transmembrane region" description="Helical" evidence="10">
    <location>
        <begin position="382"/>
        <end position="404"/>
    </location>
</feature>